<dbReference type="GO" id="GO:0000155">
    <property type="term" value="F:phosphorelay sensor kinase activity"/>
    <property type="evidence" value="ECO:0007669"/>
    <property type="project" value="InterPro"/>
</dbReference>
<dbReference type="InterPro" id="IPR003661">
    <property type="entry name" value="HisK_dim/P_dom"/>
</dbReference>
<sequence>MQQDPIIKAALALEAALQNKDFSKTVPLTGCEETDRLINSVNVLLEQLQDAHSQNSSLKDSIRSQVSVHTFDLEKKVSRLEASLNEVAVISKSKSVFLSNLSHELRTPLNHIIGFSELMSEEARMEGKEQWVFDLKQIHESGHHMLNWVNEIIDLSTIESGRGELKIDEIPVELLITEVTVSIEQILEEAEIQIDVVREGDLGSIRADHGRLCRILKNLFSNACKASGKGKIGFNIKRETVKDTDWISFSIQDCGAGIDSRILEELFKQYTESQSNIAAAYGAEALNLAICNRLTLAMGGSISAETEFGSGSKFTLRLPADIQTHLAKPHVRRATSRLMGDILDRSSD</sequence>
<keyword evidence="6" id="KW-0902">Two-component regulatory system</keyword>
<evidence type="ECO:0000256" key="6">
    <source>
        <dbReference type="ARBA" id="ARBA00023012"/>
    </source>
</evidence>
<reference evidence="9" key="1">
    <citation type="submission" date="2020-02" db="EMBL/GenBank/DDBJ databases">
        <title>Genomic and physiological characterization of two novel Nitrospinaceae genera.</title>
        <authorList>
            <person name="Mueller A.J."/>
            <person name="Jung M.-Y."/>
            <person name="Strachan C.R."/>
            <person name="Herbold C.W."/>
            <person name="Kirkegaard R.H."/>
            <person name="Daims H."/>
        </authorList>
    </citation>
    <scope>NUCLEOTIDE SEQUENCE [LARGE SCALE GENOMIC DNA]</scope>
</reference>
<comment type="catalytic activity">
    <reaction evidence="1">
        <text>ATP + protein L-histidine = ADP + protein N-phospho-L-histidine.</text>
        <dbReference type="EC" id="2.7.13.3"/>
    </reaction>
</comment>
<dbReference type="SUPFAM" id="SSF55874">
    <property type="entry name" value="ATPase domain of HSP90 chaperone/DNA topoisomerase II/histidine kinase"/>
    <property type="match status" value="1"/>
</dbReference>
<keyword evidence="5 8" id="KW-0418">Kinase</keyword>
<name>A0A7T0C385_9BACT</name>
<dbReference type="InterPro" id="IPR004358">
    <property type="entry name" value="Sig_transdc_His_kin-like_C"/>
</dbReference>
<dbReference type="Gene3D" id="3.30.565.10">
    <property type="entry name" value="Histidine kinase-like ATPase, C-terminal domain"/>
    <property type="match status" value="1"/>
</dbReference>
<dbReference type="SUPFAM" id="SSF47384">
    <property type="entry name" value="Homodimeric domain of signal transducing histidine kinase"/>
    <property type="match status" value="1"/>
</dbReference>
<evidence type="ECO:0000256" key="2">
    <source>
        <dbReference type="ARBA" id="ARBA00012438"/>
    </source>
</evidence>
<evidence type="ECO:0000256" key="3">
    <source>
        <dbReference type="ARBA" id="ARBA00022553"/>
    </source>
</evidence>
<keyword evidence="4" id="KW-0808">Transferase</keyword>
<dbReference type="KEGG" id="nva:G3M78_09875"/>
<evidence type="ECO:0000259" key="7">
    <source>
        <dbReference type="PROSITE" id="PS50109"/>
    </source>
</evidence>
<dbReference type="PANTHER" id="PTHR43711">
    <property type="entry name" value="TWO-COMPONENT HISTIDINE KINASE"/>
    <property type="match status" value="1"/>
</dbReference>
<dbReference type="EC" id="2.7.13.3" evidence="2"/>
<protein>
    <recommendedName>
        <fullName evidence="2">histidine kinase</fullName>
        <ecNumber evidence="2">2.7.13.3</ecNumber>
    </recommendedName>
</protein>
<organism evidence="8 9">
    <name type="scientific">Candidatus Nitrohelix vancouverensis</name>
    <dbReference type="NCBI Taxonomy" id="2705534"/>
    <lineage>
        <taxon>Bacteria</taxon>
        <taxon>Pseudomonadati</taxon>
        <taxon>Nitrospinota/Tectimicrobiota group</taxon>
        <taxon>Nitrospinota</taxon>
        <taxon>Nitrospinia</taxon>
        <taxon>Nitrospinales</taxon>
        <taxon>Nitrospinaceae</taxon>
        <taxon>Candidatus Nitrohelix</taxon>
    </lineage>
</organism>
<dbReference type="Pfam" id="PF02518">
    <property type="entry name" value="HATPase_c"/>
    <property type="match status" value="1"/>
</dbReference>
<gene>
    <name evidence="8" type="ORF">G3M78_09875</name>
</gene>
<dbReference type="PRINTS" id="PR00344">
    <property type="entry name" value="BCTRLSENSOR"/>
</dbReference>
<proteinExistence type="predicted"/>
<accession>A0A7T0C385</accession>
<evidence type="ECO:0000313" key="8">
    <source>
        <dbReference type="EMBL" id="QPJ65683.1"/>
    </source>
</evidence>
<dbReference type="PANTHER" id="PTHR43711:SF26">
    <property type="entry name" value="SENSOR HISTIDINE KINASE RCSC"/>
    <property type="match status" value="1"/>
</dbReference>
<evidence type="ECO:0000313" key="9">
    <source>
        <dbReference type="Proteomes" id="UP000594464"/>
    </source>
</evidence>
<dbReference type="CDD" id="cd00082">
    <property type="entry name" value="HisKA"/>
    <property type="match status" value="1"/>
</dbReference>
<dbReference type="Gene3D" id="1.10.287.130">
    <property type="match status" value="1"/>
</dbReference>
<dbReference type="PROSITE" id="PS50109">
    <property type="entry name" value="HIS_KIN"/>
    <property type="match status" value="1"/>
</dbReference>
<dbReference type="InterPro" id="IPR003594">
    <property type="entry name" value="HATPase_dom"/>
</dbReference>
<evidence type="ECO:0000256" key="5">
    <source>
        <dbReference type="ARBA" id="ARBA00022777"/>
    </source>
</evidence>
<dbReference type="InterPro" id="IPR036890">
    <property type="entry name" value="HATPase_C_sf"/>
</dbReference>
<dbReference type="InterPro" id="IPR005467">
    <property type="entry name" value="His_kinase_dom"/>
</dbReference>
<dbReference type="SMART" id="SM00387">
    <property type="entry name" value="HATPase_c"/>
    <property type="match status" value="1"/>
</dbReference>
<dbReference type="Pfam" id="PF00512">
    <property type="entry name" value="HisKA"/>
    <property type="match status" value="1"/>
</dbReference>
<dbReference type="InterPro" id="IPR050736">
    <property type="entry name" value="Sensor_HK_Regulatory"/>
</dbReference>
<evidence type="ECO:0000256" key="1">
    <source>
        <dbReference type="ARBA" id="ARBA00000085"/>
    </source>
</evidence>
<dbReference type="InterPro" id="IPR036097">
    <property type="entry name" value="HisK_dim/P_sf"/>
</dbReference>
<keyword evidence="3" id="KW-0597">Phosphoprotein</keyword>
<feature type="domain" description="Histidine kinase" evidence="7">
    <location>
        <begin position="100"/>
        <end position="322"/>
    </location>
</feature>
<dbReference type="SMART" id="SM00388">
    <property type="entry name" value="HisKA"/>
    <property type="match status" value="1"/>
</dbReference>
<dbReference type="Proteomes" id="UP000594464">
    <property type="component" value="Chromosome"/>
</dbReference>
<dbReference type="EMBL" id="CP048620">
    <property type="protein sequence ID" value="QPJ65683.1"/>
    <property type="molecule type" value="Genomic_DNA"/>
</dbReference>
<evidence type="ECO:0000256" key="4">
    <source>
        <dbReference type="ARBA" id="ARBA00022679"/>
    </source>
</evidence>
<dbReference type="AlphaFoldDB" id="A0A7T0C385"/>